<dbReference type="AlphaFoldDB" id="A0A392VF83"/>
<evidence type="ECO:0000313" key="1">
    <source>
        <dbReference type="EMBL" id="MCI87024.1"/>
    </source>
</evidence>
<reference evidence="1 2" key="1">
    <citation type="journal article" date="2018" name="Front. Plant Sci.">
        <title>Red Clover (Trifolium pratense) and Zigzag Clover (T. medium) - A Picture of Genomic Similarities and Differences.</title>
        <authorList>
            <person name="Dluhosova J."/>
            <person name="Istvanek J."/>
            <person name="Nedelnik J."/>
            <person name="Repkova J."/>
        </authorList>
    </citation>
    <scope>NUCLEOTIDE SEQUENCE [LARGE SCALE GENOMIC DNA]</scope>
    <source>
        <strain evidence="2">cv. 10/8</strain>
        <tissue evidence="1">Leaf</tissue>
    </source>
</reference>
<feature type="non-terminal residue" evidence="1">
    <location>
        <position position="1"/>
    </location>
</feature>
<dbReference type="Proteomes" id="UP000265520">
    <property type="component" value="Unassembled WGS sequence"/>
</dbReference>
<accession>A0A392VF83</accession>
<comment type="caution">
    <text evidence="1">The sequence shown here is derived from an EMBL/GenBank/DDBJ whole genome shotgun (WGS) entry which is preliminary data.</text>
</comment>
<organism evidence="1 2">
    <name type="scientific">Trifolium medium</name>
    <dbReference type="NCBI Taxonomy" id="97028"/>
    <lineage>
        <taxon>Eukaryota</taxon>
        <taxon>Viridiplantae</taxon>
        <taxon>Streptophyta</taxon>
        <taxon>Embryophyta</taxon>
        <taxon>Tracheophyta</taxon>
        <taxon>Spermatophyta</taxon>
        <taxon>Magnoliopsida</taxon>
        <taxon>eudicotyledons</taxon>
        <taxon>Gunneridae</taxon>
        <taxon>Pentapetalae</taxon>
        <taxon>rosids</taxon>
        <taxon>fabids</taxon>
        <taxon>Fabales</taxon>
        <taxon>Fabaceae</taxon>
        <taxon>Papilionoideae</taxon>
        <taxon>50 kb inversion clade</taxon>
        <taxon>NPAAA clade</taxon>
        <taxon>Hologalegina</taxon>
        <taxon>IRL clade</taxon>
        <taxon>Trifolieae</taxon>
        <taxon>Trifolium</taxon>
    </lineage>
</organism>
<sequence length="51" mass="5776">QILASSRLDGLQSLKALRGSDSLQDLRASELDIFRVHFFRASLFSTCTFRT</sequence>
<proteinExistence type="predicted"/>
<dbReference type="EMBL" id="LXQA011155705">
    <property type="protein sequence ID" value="MCI87024.1"/>
    <property type="molecule type" value="Genomic_DNA"/>
</dbReference>
<name>A0A392VF83_9FABA</name>
<keyword evidence="2" id="KW-1185">Reference proteome</keyword>
<evidence type="ECO:0000313" key="2">
    <source>
        <dbReference type="Proteomes" id="UP000265520"/>
    </source>
</evidence>
<protein>
    <submittedName>
        <fullName evidence="1">Uncharacterized protein</fullName>
    </submittedName>
</protein>